<accession>A0ABV8XUJ9</accession>
<dbReference type="Pfam" id="PF01816">
    <property type="entry name" value="LRV"/>
    <property type="match status" value="2"/>
</dbReference>
<dbReference type="InterPro" id="IPR004830">
    <property type="entry name" value="LRR_variant"/>
</dbReference>
<dbReference type="InterPro" id="IPR011989">
    <property type="entry name" value="ARM-like"/>
</dbReference>
<dbReference type="RefSeq" id="WP_380042013.1">
    <property type="nucleotide sequence ID" value="NZ_JBHSEH010000028.1"/>
</dbReference>
<evidence type="ECO:0000313" key="2">
    <source>
        <dbReference type="Proteomes" id="UP001595998"/>
    </source>
</evidence>
<protein>
    <recommendedName>
        <fullName evidence="3">Leucine rich repeat variant</fullName>
    </recommendedName>
</protein>
<dbReference type="Proteomes" id="UP001595998">
    <property type="component" value="Unassembled WGS sequence"/>
</dbReference>
<dbReference type="InterPro" id="IPR016024">
    <property type="entry name" value="ARM-type_fold"/>
</dbReference>
<dbReference type="SUPFAM" id="SSF48371">
    <property type="entry name" value="ARM repeat"/>
    <property type="match status" value="1"/>
</dbReference>
<reference evidence="2" key="1">
    <citation type="journal article" date="2019" name="Int. J. Syst. Evol. Microbiol.">
        <title>The Global Catalogue of Microorganisms (GCM) 10K type strain sequencing project: providing services to taxonomists for standard genome sequencing and annotation.</title>
        <authorList>
            <consortium name="The Broad Institute Genomics Platform"/>
            <consortium name="The Broad Institute Genome Sequencing Center for Infectious Disease"/>
            <person name="Wu L."/>
            <person name="Ma J."/>
        </authorList>
    </citation>
    <scope>NUCLEOTIDE SEQUENCE [LARGE SCALE GENOMIC DNA]</scope>
    <source>
        <strain evidence="2">CCUG 56029</strain>
    </source>
</reference>
<dbReference type="EMBL" id="JBHSEH010000028">
    <property type="protein sequence ID" value="MFC4427955.1"/>
    <property type="molecule type" value="Genomic_DNA"/>
</dbReference>
<sequence>MRRPLLDAQIPAAMLQALADHPVDEVRAEVASHANTPAETLGRLAERFPAQVLANPALPLLRLAAPSLGQDWPPPAIQALVAEPAAPLWLLRLALTHPCTELQRQLASRNSLPADILQALARHPSWRVRAQVAVRPGLSEHLLCLMGDDPDYGVRTAVSARPDLPPDVHARLKGDQVSLVRRTLAASEQTSLALFMVGLGGC</sequence>
<evidence type="ECO:0000313" key="1">
    <source>
        <dbReference type="EMBL" id="MFC4427955.1"/>
    </source>
</evidence>
<dbReference type="Gene3D" id="1.25.10.10">
    <property type="entry name" value="Leucine-rich Repeat Variant"/>
    <property type="match status" value="1"/>
</dbReference>
<proteinExistence type="predicted"/>
<comment type="caution">
    <text evidence="1">The sequence shown here is derived from an EMBL/GenBank/DDBJ whole genome shotgun (WGS) entry which is preliminary data.</text>
</comment>
<name>A0ABV8XUJ9_9DEIO</name>
<evidence type="ECO:0008006" key="3">
    <source>
        <dbReference type="Google" id="ProtNLM"/>
    </source>
</evidence>
<gene>
    <name evidence="1" type="ORF">ACFOZ9_17215</name>
</gene>
<keyword evidence="2" id="KW-1185">Reference proteome</keyword>
<organism evidence="1 2">
    <name type="scientific">Deinococcus navajonensis</name>
    <dbReference type="NCBI Taxonomy" id="309884"/>
    <lineage>
        <taxon>Bacteria</taxon>
        <taxon>Thermotogati</taxon>
        <taxon>Deinococcota</taxon>
        <taxon>Deinococci</taxon>
        <taxon>Deinococcales</taxon>
        <taxon>Deinococcaceae</taxon>
        <taxon>Deinococcus</taxon>
    </lineage>
</organism>